<name>A0A813C0E0_9DINO</name>
<reference evidence="1" key="1">
    <citation type="submission" date="2021-02" db="EMBL/GenBank/DDBJ databases">
        <authorList>
            <person name="Dougan E. K."/>
            <person name="Rhodes N."/>
            <person name="Thang M."/>
            <person name="Chan C."/>
        </authorList>
    </citation>
    <scope>NUCLEOTIDE SEQUENCE</scope>
</reference>
<evidence type="ECO:0000313" key="2">
    <source>
        <dbReference type="Proteomes" id="UP000601435"/>
    </source>
</evidence>
<proteinExistence type="predicted"/>
<accession>A0A813C0E0</accession>
<keyword evidence="2" id="KW-1185">Reference proteome</keyword>
<dbReference type="OrthoDB" id="10292358at2759"/>
<dbReference type="Proteomes" id="UP000601435">
    <property type="component" value="Unassembled WGS sequence"/>
</dbReference>
<dbReference type="EMBL" id="CAJNJA010083742">
    <property type="protein sequence ID" value="CAE7935536.1"/>
    <property type="molecule type" value="Genomic_DNA"/>
</dbReference>
<feature type="non-terminal residue" evidence="1">
    <location>
        <position position="1"/>
    </location>
</feature>
<organism evidence="1 2">
    <name type="scientific">Symbiodinium necroappetens</name>
    <dbReference type="NCBI Taxonomy" id="1628268"/>
    <lineage>
        <taxon>Eukaryota</taxon>
        <taxon>Sar</taxon>
        <taxon>Alveolata</taxon>
        <taxon>Dinophyceae</taxon>
        <taxon>Suessiales</taxon>
        <taxon>Symbiodiniaceae</taxon>
        <taxon>Symbiodinium</taxon>
    </lineage>
</organism>
<gene>
    <name evidence="1" type="ORF">SNEC2469_LOCUS32728</name>
</gene>
<sequence length="122" mass="13434">WAAATLCTAKARVQRFGCLRPLDLLRLGRASRCQHAQLKDLVSLLCIPTALGHRLGKAARALRQELARAGWSEPRKEKFVREMAASFEQRAREFQRQSDINSALVRGGAAPAYTLSASSGDE</sequence>
<protein>
    <submittedName>
        <fullName evidence="1">Uncharacterized protein</fullName>
    </submittedName>
</protein>
<feature type="non-terminal residue" evidence="1">
    <location>
        <position position="122"/>
    </location>
</feature>
<dbReference type="AlphaFoldDB" id="A0A813C0E0"/>
<evidence type="ECO:0000313" key="1">
    <source>
        <dbReference type="EMBL" id="CAE7935536.1"/>
    </source>
</evidence>
<comment type="caution">
    <text evidence="1">The sequence shown here is derived from an EMBL/GenBank/DDBJ whole genome shotgun (WGS) entry which is preliminary data.</text>
</comment>